<feature type="region of interest" description="Disordered" evidence="4">
    <location>
        <begin position="514"/>
        <end position="536"/>
    </location>
</feature>
<evidence type="ECO:0000256" key="2">
    <source>
        <dbReference type="ARBA" id="ARBA00023043"/>
    </source>
</evidence>
<feature type="compositionally biased region" description="Gly residues" evidence="4">
    <location>
        <begin position="329"/>
        <end position="342"/>
    </location>
</feature>
<feature type="compositionally biased region" description="Polar residues" evidence="4">
    <location>
        <begin position="806"/>
        <end position="817"/>
    </location>
</feature>
<feature type="compositionally biased region" description="Low complexity" evidence="4">
    <location>
        <begin position="977"/>
        <end position="1000"/>
    </location>
</feature>
<dbReference type="PROSITE" id="PS50088">
    <property type="entry name" value="ANK_REPEAT"/>
    <property type="match status" value="2"/>
</dbReference>
<evidence type="ECO:0000256" key="1">
    <source>
        <dbReference type="ARBA" id="ARBA00022737"/>
    </source>
</evidence>
<dbReference type="Pfam" id="PF12796">
    <property type="entry name" value="Ank_2"/>
    <property type="match status" value="1"/>
</dbReference>
<dbReference type="OrthoDB" id="194358at2759"/>
<reference evidence="5 6" key="1">
    <citation type="submission" date="2014-05" db="EMBL/GenBank/DDBJ databases">
        <title>Draft genome sequence of a rare smut relative, Tilletiaria anomala UBC 951.</title>
        <authorList>
            <consortium name="DOE Joint Genome Institute"/>
            <person name="Toome M."/>
            <person name="Kuo A."/>
            <person name="Henrissat B."/>
            <person name="Lipzen A."/>
            <person name="Tritt A."/>
            <person name="Yoshinaga Y."/>
            <person name="Zane M."/>
            <person name="Barry K."/>
            <person name="Grigoriev I.V."/>
            <person name="Spatafora J.W."/>
            <person name="Aimea M.C."/>
        </authorList>
    </citation>
    <scope>NUCLEOTIDE SEQUENCE [LARGE SCALE GENOMIC DNA]</scope>
    <source>
        <strain evidence="5 6">UBC 951</strain>
    </source>
</reference>
<feature type="region of interest" description="Disordered" evidence="4">
    <location>
        <begin position="878"/>
        <end position="897"/>
    </location>
</feature>
<feature type="compositionally biased region" description="Low complexity" evidence="4">
    <location>
        <begin position="772"/>
        <end position="787"/>
    </location>
</feature>
<evidence type="ECO:0000313" key="6">
    <source>
        <dbReference type="Proteomes" id="UP000027361"/>
    </source>
</evidence>
<dbReference type="RefSeq" id="XP_013245810.1">
    <property type="nucleotide sequence ID" value="XM_013390356.1"/>
</dbReference>
<comment type="caution">
    <text evidence="5">The sequence shown here is derived from an EMBL/GenBank/DDBJ whole genome shotgun (WGS) entry which is preliminary data.</text>
</comment>
<dbReference type="STRING" id="1037660.A0A066WGP7"/>
<feature type="region of interest" description="Disordered" evidence="4">
    <location>
        <begin position="580"/>
        <end position="611"/>
    </location>
</feature>
<feature type="region of interest" description="Disordered" evidence="4">
    <location>
        <begin position="287"/>
        <end position="364"/>
    </location>
</feature>
<keyword evidence="1" id="KW-0677">Repeat</keyword>
<feature type="region of interest" description="Disordered" evidence="4">
    <location>
        <begin position="757"/>
        <end position="822"/>
    </location>
</feature>
<feature type="compositionally biased region" description="Polar residues" evidence="4">
    <location>
        <begin position="408"/>
        <end position="428"/>
    </location>
</feature>
<dbReference type="SUPFAM" id="SSF48403">
    <property type="entry name" value="Ankyrin repeat"/>
    <property type="match status" value="1"/>
</dbReference>
<dbReference type="SMART" id="SM00248">
    <property type="entry name" value="ANK"/>
    <property type="match status" value="4"/>
</dbReference>
<evidence type="ECO:0000256" key="3">
    <source>
        <dbReference type="PROSITE-ProRule" id="PRU00023"/>
    </source>
</evidence>
<dbReference type="InParanoid" id="A0A066WGP7"/>
<feature type="region of interest" description="Disordered" evidence="4">
    <location>
        <begin position="1242"/>
        <end position="1343"/>
    </location>
</feature>
<dbReference type="HOGENOM" id="CLU_252096_0_0_1"/>
<dbReference type="Gene3D" id="1.25.40.20">
    <property type="entry name" value="Ankyrin repeat-containing domain"/>
    <property type="match status" value="2"/>
</dbReference>
<dbReference type="Proteomes" id="UP000027361">
    <property type="component" value="Unassembled WGS sequence"/>
</dbReference>
<name>A0A066WGP7_TILAU</name>
<feature type="compositionally biased region" description="Low complexity" evidence="4">
    <location>
        <begin position="681"/>
        <end position="691"/>
    </location>
</feature>
<protein>
    <submittedName>
        <fullName evidence="5">Uncharacterized protein</fullName>
    </submittedName>
</protein>
<feature type="compositionally biased region" description="Polar residues" evidence="4">
    <location>
        <begin position="788"/>
        <end position="799"/>
    </location>
</feature>
<accession>A0A066WGP7</accession>
<evidence type="ECO:0000256" key="4">
    <source>
        <dbReference type="SAM" id="MobiDB-lite"/>
    </source>
</evidence>
<feature type="compositionally biased region" description="Low complexity" evidence="4">
    <location>
        <begin position="1329"/>
        <end position="1342"/>
    </location>
</feature>
<feature type="compositionally biased region" description="Gly residues" evidence="4">
    <location>
        <begin position="629"/>
        <end position="640"/>
    </location>
</feature>
<feature type="region of interest" description="Disordered" evidence="4">
    <location>
        <begin position="948"/>
        <end position="1000"/>
    </location>
</feature>
<feature type="region of interest" description="Disordered" evidence="4">
    <location>
        <begin position="1"/>
        <end position="32"/>
    </location>
</feature>
<dbReference type="InterPro" id="IPR036770">
    <property type="entry name" value="Ankyrin_rpt-contain_sf"/>
</dbReference>
<sequence length="1437" mass="144281">MLRHAASKSPFRSGAGQGQGLGNTSGSGGGSDRNAVSSASIALSSLVNAGVISSSSVSSNFSLVTASSNTSVGTSAGGAAGGSGAAAGASSFILLGGGSHEHTAPNTLLSLGMHSAAATGNVGLIKFAFDHGQSVASVLNGIVPLHAASSGGSEAAVRLLLAYGADPNAPRIKVKPSQSAGSGSGGGVGGGGGGSALAFSGSGIAGSSASGATTGAGLGTEGSTPLHFAAANGHEGVLRILLDSGAQPDVTDREGNTPEALALGNHHDDCVLLLRSAAAGLSNSNTNTNITASSRQHLPPALTKPASLSGLNGSGGWSGRSRGDSGASSSGGGGAGIGGGNNVAGNPSSSMSLRTQRSFDQLSSAAAGVKQSLFNRKASNSNSNMHGHPNATTSSAAAASKMFKTSSHPNLKSSATASGSTTQPSSANGIPPVPCVKYRAHAPAPDPALVAGAAAAAGCGSGVGSGSGPMRSVSPALSSPSDPADMGFATFKTTPAATAVSVGMLGPGSGFGAAGSASGTGYSSTPGPGSSIQRRPSLPSIFERADHPGQALRSALNLAAAASSSSSSCSASSYSSAAASSTTQMHPSHSMSSGGGSSHGNQGSVFASGGASSRGVDLIEMLSSDSAGPGAGSSSGGMGSAGVRMANGSAAGGKDADSDTPGQSLQRPAGKRSIGQLIRKATGTSTTSSATELLPSRVPPQLAHRLFHAEQQLKNTKAFSAPYSQTAFHIPKVPNVYMPPVALAAIEMCTPPFDASTPLPPLPSPSSAIQDAPASARLAAPPSSSASGLYNQQSITSTIAARPRQGSVSTASPSQGVSHERSLSTIEIGAILRRRALSSASADRKPFLLNSQQQQQQQYGALPSSEIAEADPKLTQRGIRAASKSPSNPGSPLLHSAGLPRVMRKDSASSMSSASVSSALAPLPAHTSTAAGGNGCSTFAHDPAYAHGSPHFSPRTRALPFFSDDTRSIGSGGVRQARSNSAAGSSASTSMSNKASNASLRSMNAAGSASAAEHAQAIMRNVEENGSTTLVKDGQKISLAEQLAAYGEALARERMQQQQQQQQQQQLKASDKALQRALTAQQPGLLPSVSEDRAQNNISAMRSIAPGSTGTFGSQGGSGGRASASRPRAWSNEESLMRQGQSLPFLPRSTSAAEAVNRSARSPKDGLKELFIDPSSRLSAERRYPPFELSLVSTYRQGGIPHAKTSPVLPTRRTVTDYRKVTDTAFFDGPMVTALHRPVNSTPVFSRASDDTPRRAGASGSMGNDTVAPMHNSDMLSQRTAPKVDSPARSTHRYSDSLPPDMDSLSNERGGRTSRRPSSRDEFMRSLQSNSSSGASVASSGAYPDGGKNGLGLGFGPMYSRDDLVYGGYAINSTASPMTTSTSLSSTAAGPFSSFISAVEASLPDHSQGNNSSNSIGAKTKRKFVRTLFGKKEQQQQ</sequence>
<organism evidence="5 6">
    <name type="scientific">Tilletiaria anomala (strain ATCC 24038 / CBS 436.72 / UBC 951)</name>
    <dbReference type="NCBI Taxonomy" id="1037660"/>
    <lineage>
        <taxon>Eukaryota</taxon>
        <taxon>Fungi</taxon>
        <taxon>Dikarya</taxon>
        <taxon>Basidiomycota</taxon>
        <taxon>Ustilaginomycotina</taxon>
        <taxon>Exobasidiomycetes</taxon>
        <taxon>Georgefischeriales</taxon>
        <taxon>Tilletiariaceae</taxon>
        <taxon>Tilletiaria</taxon>
    </lineage>
</organism>
<dbReference type="GeneID" id="25261488"/>
<dbReference type="OMA" id="PGTWNTP"/>
<dbReference type="InterPro" id="IPR002110">
    <property type="entry name" value="Ankyrin_rpt"/>
</dbReference>
<dbReference type="PANTHER" id="PTHR24173">
    <property type="entry name" value="ANKYRIN REPEAT CONTAINING"/>
    <property type="match status" value="1"/>
</dbReference>
<dbReference type="Pfam" id="PF00023">
    <property type="entry name" value="Ank"/>
    <property type="match status" value="1"/>
</dbReference>
<dbReference type="PROSITE" id="PS50297">
    <property type="entry name" value="ANK_REP_REGION"/>
    <property type="match status" value="2"/>
</dbReference>
<feature type="compositionally biased region" description="Low complexity" evidence="4">
    <location>
        <begin position="580"/>
        <end position="592"/>
    </location>
</feature>
<feature type="repeat" description="ANK" evidence="3">
    <location>
        <begin position="140"/>
        <end position="172"/>
    </location>
</feature>
<feature type="compositionally biased region" description="Polar residues" evidence="4">
    <location>
        <begin position="347"/>
        <end position="364"/>
    </location>
</feature>
<gene>
    <name evidence="5" type="ORF">K437DRAFT_133891</name>
</gene>
<feature type="compositionally biased region" description="Low complexity" evidence="4">
    <location>
        <begin position="1296"/>
        <end position="1305"/>
    </location>
</feature>
<feature type="region of interest" description="Disordered" evidence="4">
    <location>
        <begin position="623"/>
        <end position="694"/>
    </location>
</feature>
<feature type="compositionally biased region" description="Low complexity" evidence="4">
    <location>
        <begin position="514"/>
        <end position="531"/>
    </location>
</feature>
<feature type="region of interest" description="Disordered" evidence="4">
    <location>
        <begin position="1103"/>
        <end position="1128"/>
    </location>
</feature>
<keyword evidence="2 3" id="KW-0040">ANK repeat</keyword>
<feature type="region of interest" description="Disordered" evidence="4">
    <location>
        <begin position="378"/>
        <end position="428"/>
    </location>
</feature>
<evidence type="ECO:0000313" key="5">
    <source>
        <dbReference type="EMBL" id="KDN52971.1"/>
    </source>
</evidence>
<feature type="repeat" description="ANK" evidence="3">
    <location>
        <begin position="221"/>
        <end position="253"/>
    </location>
</feature>
<keyword evidence="6" id="KW-1185">Reference proteome</keyword>
<dbReference type="EMBL" id="JMSN01000005">
    <property type="protein sequence ID" value="KDN52971.1"/>
    <property type="molecule type" value="Genomic_DNA"/>
</dbReference>
<dbReference type="PANTHER" id="PTHR24173:SF74">
    <property type="entry name" value="ANKYRIN REPEAT DOMAIN-CONTAINING PROTEIN 16"/>
    <property type="match status" value="1"/>
</dbReference>
<feature type="compositionally biased region" description="Low complexity" evidence="4">
    <location>
        <begin position="391"/>
        <end position="407"/>
    </location>
</feature>
<proteinExistence type="predicted"/>
<feature type="compositionally biased region" description="Gly residues" evidence="4">
    <location>
        <begin position="15"/>
        <end position="31"/>
    </location>
</feature>